<organism evidence="1 2">
    <name type="scientific">Araneus ventricosus</name>
    <name type="common">Orbweaver spider</name>
    <name type="synonym">Epeira ventricosa</name>
    <dbReference type="NCBI Taxonomy" id="182803"/>
    <lineage>
        <taxon>Eukaryota</taxon>
        <taxon>Metazoa</taxon>
        <taxon>Ecdysozoa</taxon>
        <taxon>Arthropoda</taxon>
        <taxon>Chelicerata</taxon>
        <taxon>Arachnida</taxon>
        <taxon>Araneae</taxon>
        <taxon>Araneomorphae</taxon>
        <taxon>Entelegynae</taxon>
        <taxon>Araneoidea</taxon>
        <taxon>Araneidae</taxon>
        <taxon>Araneus</taxon>
    </lineage>
</organism>
<evidence type="ECO:0000313" key="2">
    <source>
        <dbReference type="Proteomes" id="UP000499080"/>
    </source>
</evidence>
<proteinExistence type="predicted"/>
<reference evidence="1 2" key="1">
    <citation type="journal article" date="2019" name="Sci. Rep.">
        <title>Orb-weaving spider Araneus ventricosus genome elucidates the spidroin gene catalogue.</title>
        <authorList>
            <person name="Kono N."/>
            <person name="Nakamura H."/>
            <person name="Ohtoshi R."/>
            <person name="Moran D.A.P."/>
            <person name="Shinohara A."/>
            <person name="Yoshida Y."/>
            <person name="Fujiwara M."/>
            <person name="Mori M."/>
            <person name="Tomita M."/>
            <person name="Arakawa K."/>
        </authorList>
    </citation>
    <scope>NUCLEOTIDE SEQUENCE [LARGE SCALE GENOMIC DNA]</scope>
</reference>
<accession>A0A4Y2IQX1</accession>
<sequence>MVYKKLHCIIALASEELGEASVERIPLPPSADLCYRAGRCRFVLPHQEYRRASAEIGTLTACPDSNFCLQQSCSSLALQVCKLAASLTRQDHKFITSLKQIFRSDEVTMCRTCSKLFTSSSFQTSRKKRERIRTPEISVTNLLP</sequence>
<gene>
    <name evidence="1" type="ORF">AVEN_45042_1</name>
</gene>
<comment type="caution">
    <text evidence="1">The sequence shown here is derived from an EMBL/GenBank/DDBJ whole genome shotgun (WGS) entry which is preliminary data.</text>
</comment>
<keyword evidence="2" id="KW-1185">Reference proteome</keyword>
<dbReference type="Proteomes" id="UP000499080">
    <property type="component" value="Unassembled WGS sequence"/>
</dbReference>
<protein>
    <submittedName>
        <fullName evidence="1">Uncharacterized protein</fullName>
    </submittedName>
</protein>
<dbReference type="EMBL" id="BGPR01002857">
    <property type="protein sequence ID" value="GBM80060.1"/>
    <property type="molecule type" value="Genomic_DNA"/>
</dbReference>
<dbReference type="AlphaFoldDB" id="A0A4Y2IQX1"/>
<name>A0A4Y2IQX1_ARAVE</name>
<evidence type="ECO:0000313" key="1">
    <source>
        <dbReference type="EMBL" id="GBM80060.1"/>
    </source>
</evidence>